<proteinExistence type="predicted"/>
<protein>
    <submittedName>
        <fullName evidence="2">G_PROTEIN_RECEP_F1_2 domain-containing protein</fullName>
    </submittedName>
</protein>
<dbReference type="Proteomes" id="UP000095286">
    <property type="component" value="Unplaced"/>
</dbReference>
<sequence length="343" mass="39481">MDNTNWPDYSNTLIYKMKVAVLINDNFVFILGMFLNILVVKICSKIKMPEFQEYKRLLMLVACSDIFFTLTIGAVMNMMEPGKKHLVIWPIGPIRYLPEPFILLLSLSHMFLFMFTVSNNFIVFMFRYLIIVKNKRLSTSNFAAIICLSILWNVIGYVTWLIDINKTTPDQYALITNSMAPEYFYAVDGKRLPCYIINPFRVTGAVVILYSSLTVSIVFVGVVFSIIGIKRKLHDLRHIMSEKSKKLETQLNLCLIINAFSPLFISFTPILFLFTSVLFEIDLHGYGHLLFLILVWVDICNPIVAIVMVGPCFEEFCNIFRITYFKKKQVVVSPTSIFPSSNI</sequence>
<accession>A0AC35UBT0</accession>
<organism evidence="1 2">
    <name type="scientific">Rhabditophanes sp. KR3021</name>
    <dbReference type="NCBI Taxonomy" id="114890"/>
    <lineage>
        <taxon>Eukaryota</taxon>
        <taxon>Metazoa</taxon>
        <taxon>Ecdysozoa</taxon>
        <taxon>Nematoda</taxon>
        <taxon>Chromadorea</taxon>
        <taxon>Rhabditida</taxon>
        <taxon>Tylenchina</taxon>
        <taxon>Panagrolaimomorpha</taxon>
        <taxon>Strongyloidoidea</taxon>
        <taxon>Alloionematidae</taxon>
        <taxon>Rhabditophanes</taxon>
    </lineage>
</organism>
<reference evidence="2" key="1">
    <citation type="submission" date="2016-11" db="UniProtKB">
        <authorList>
            <consortium name="WormBaseParasite"/>
        </authorList>
    </citation>
    <scope>IDENTIFICATION</scope>
    <source>
        <strain evidence="2">KR3021</strain>
    </source>
</reference>
<evidence type="ECO:0000313" key="2">
    <source>
        <dbReference type="WBParaSite" id="RSKR_0000966950.1"/>
    </source>
</evidence>
<evidence type="ECO:0000313" key="1">
    <source>
        <dbReference type="Proteomes" id="UP000095286"/>
    </source>
</evidence>
<dbReference type="WBParaSite" id="RSKR_0000966950.1">
    <property type="protein sequence ID" value="RSKR_0000966950.1"/>
    <property type="gene ID" value="RSKR_0000966950"/>
</dbReference>
<name>A0AC35UBT0_9BILA</name>